<protein>
    <submittedName>
        <fullName evidence="2">Uncharacterized protein</fullName>
    </submittedName>
</protein>
<accession>A0A4R6WK33</accession>
<evidence type="ECO:0000256" key="1">
    <source>
        <dbReference type="SAM" id="Phobius"/>
    </source>
</evidence>
<evidence type="ECO:0000313" key="2">
    <source>
        <dbReference type="EMBL" id="TDQ79062.1"/>
    </source>
</evidence>
<keyword evidence="1" id="KW-0812">Transmembrane</keyword>
<dbReference type="EMBL" id="SNYV01000011">
    <property type="protein sequence ID" value="TDQ79062.1"/>
    <property type="molecule type" value="Genomic_DNA"/>
</dbReference>
<evidence type="ECO:0000313" key="3">
    <source>
        <dbReference type="Proteomes" id="UP000295292"/>
    </source>
</evidence>
<proteinExistence type="predicted"/>
<gene>
    <name evidence="2" type="ORF">CLV99_0493</name>
</gene>
<name>A0A4R6WK33_9SPHI</name>
<keyword evidence="1" id="KW-0472">Membrane</keyword>
<dbReference type="Proteomes" id="UP000295292">
    <property type="component" value="Unassembled WGS sequence"/>
</dbReference>
<feature type="transmembrane region" description="Helical" evidence="1">
    <location>
        <begin position="92"/>
        <end position="111"/>
    </location>
</feature>
<feature type="transmembrane region" description="Helical" evidence="1">
    <location>
        <begin position="33"/>
        <end position="54"/>
    </location>
</feature>
<keyword evidence="1" id="KW-1133">Transmembrane helix</keyword>
<dbReference type="AlphaFoldDB" id="A0A4R6WK33"/>
<feature type="transmembrane region" description="Helical" evidence="1">
    <location>
        <begin position="60"/>
        <end position="80"/>
    </location>
</feature>
<organism evidence="2 3">
    <name type="scientific">Sphingobacterium yanglingense</name>
    <dbReference type="NCBI Taxonomy" id="1437280"/>
    <lineage>
        <taxon>Bacteria</taxon>
        <taxon>Pseudomonadati</taxon>
        <taxon>Bacteroidota</taxon>
        <taxon>Sphingobacteriia</taxon>
        <taxon>Sphingobacteriales</taxon>
        <taxon>Sphingobacteriaceae</taxon>
        <taxon>Sphingobacterium</taxon>
    </lineage>
</organism>
<reference evidence="2 3" key="1">
    <citation type="submission" date="2019-03" db="EMBL/GenBank/DDBJ databases">
        <title>Genomic Encyclopedia of Archaeal and Bacterial Type Strains, Phase II (KMG-II): from individual species to whole genera.</title>
        <authorList>
            <person name="Goeker M."/>
        </authorList>
    </citation>
    <scope>NUCLEOTIDE SEQUENCE [LARGE SCALE GENOMIC DNA]</scope>
    <source>
        <strain evidence="2 3">DSM 28353</strain>
    </source>
</reference>
<keyword evidence="3" id="KW-1185">Reference proteome</keyword>
<comment type="caution">
    <text evidence="2">The sequence shown here is derived from an EMBL/GenBank/DDBJ whole genome shotgun (WGS) entry which is preliminary data.</text>
</comment>
<sequence>MIAAILEAIGELLFNGHNSTESSNEDILSQNRVCNWIFILGLIVCCILLPYSIADSSSRLIGLSFALTLLAVLIGLFVIIRLNIIRPLTIVNFFKVALTISLLIATLIVWMY</sequence>